<reference evidence="1" key="2">
    <citation type="submission" date="2022-06" db="UniProtKB">
        <authorList>
            <consortium name="EnsemblMetazoa"/>
        </authorList>
    </citation>
    <scope>IDENTIFICATION</scope>
    <source>
        <strain evidence="1">DF5081</strain>
    </source>
</reference>
<evidence type="ECO:0000313" key="2">
    <source>
        <dbReference type="Proteomes" id="UP000005237"/>
    </source>
</evidence>
<proteinExistence type="predicted"/>
<name>A0A8R1IVQ6_CAEJA</name>
<sequence length="53" mass="6409">MDEYFRQLELPIENSPTLNKSAMPNVHRKQDKDRIHIKTRELRGVKEEMSENR</sequence>
<dbReference type="EnsemblMetazoa" id="CJA42740.1">
    <property type="protein sequence ID" value="CJA42740.1"/>
    <property type="gene ID" value="WBGene00218588"/>
</dbReference>
<organism evidence="1 2">
    <name type="scientific">Caenorhabditis japonica</name>
    <dbReference type="NCBI Taxonomy" id="281687"/>
    <lineage>
        <taxon>Eukaryota</taxon>
        <taxon>Metazoa</taxon>
        <taxon>Ecdysozoa</taxon>
        <taxon>Nematoda</taxon>
        <taxon>Chromadorea</taxon>
        <taxon>Rhabditida</taxon>
        <taxon>Rhabditina</taxon>
        <taxon>Rhabditomorpha</taxon>
        <taxon>Rhabditoidea</taxon>
        <taxon>Rhabditidae</taxon>
        <taxon>Peloderinae</taxon>
        <taxon>Caenorhabditis</taxon>
    </lineage>
</organism>
<protein>
    <submittedName>
        <fullName evidence="1">Uncharacterized protein</fullName>
    </submittedName>
</protein>
<evidence type="ECO:0000313" key="1">
    <source>
        <dbReference type="EnsemblMetazoa" id="CJA42740.1"/>
    </source>
</evidence>
<accession>A0A8R1IVQ6</accession>
<dbReference type="Proteomes" id="UP000005237">
    <property type="component" value="Unassembled WGS sequence"/>
</dbReference>
<reference evidence="2" key="1">
    <citation type="submission" date="2010-08" db="EMBL/GenBank/DDBJ databases">
        <authorList>
            <consortium name="Caenorhabditis japonica Sequencing Consortium"/>
            <person name="Wilson R.K."/>
        </authorList>
    </citation>
    <scope>NUCLEOTIDE SEQUENCE [LARGE SCALE GENOMIC DNA]</scope>
    <source>
        <strain evidence="2">DF5081</strain>
    </source>
</reference>
<keyword evidence="2" id="KW-1185">Reference proteome</keyword>